<feature type="transmembrane region" description="Helical" evidence="2">
    <location>
        <begin position="105"/>
        <end position="125"/>
    </location>
</feature>
<feature type="compositionally biased region" description="Low complexity" evidence="1">
    <location>
        <begin position="43"/>
        <end position="55"/>
    </location>
</feature>
<keyword evidence="2" id="KW-1133">Transmembrane helix</keyword>
<sequence>MTSTDPQQPSSPTPDPAEMPDPAGMLDPAETPESAGTPAGVLDPAETPTPAETVPVTEVVDPRTVRRAPRFKAFAWTGVVVGLIVSAALNLFALEPGHPTWSRSILTLEVTLAGLVVGVVWALIADRRSRR</sequence>
<keyword evidence="2" id="KW-0812">Transmembrane</keyword>
<dbReference type="RefSeq" id="WP_098458248.1">
    <property type="nucleotide sequence ID" value="NZ_PDJH01000001.1"/>
</dbReference>
<evidence type="ECO:0000313" key="3">
    <source>
        <dbReference type="EMBL" id="PFG37160.1"/>
    </source>
</evidence>
<feature type="region of interest" description="Disordered" evidence="1">
    <location>
        <begin position="1"/>
        <end position="55"/>
    </location>
</feature>
<evidence type="ECO:0000313" key="4">
    <source>
        <dbReference type="Proteomes" id="UP000221394"/>
    </source>
</evidence>
<proteinExistence type="predicted"/>
<evidence type="ECO:0000256" key="1">
    <source>
        <dbReference type="SAM" id="MobiDB-lite"/>
    </source>
</evidence>
<protein>
    <submittedName>
        <fullName evidence="3">Uncharacterized protein</fullName>
    </submittedName>
</protein>
<dbReference type="AlphaFoldDB" id="A0A2A9EG11"/>
<evidence type="ECO:0000256" key="2">
    <source>
        <dbReference type="SAM" id="Phobius"/>
    </source>
</evidence>
<feature type="transmembrane region" description="Helical" evidence="2">
    <location>
        <begin position="73"/>
        <end position="93"/>
    </location>
</feature>
<organism evidence="3 4">
    <name type="scientific">Flavimobilis soli</name>
    <dbReference type="NCBI Taxonomy" id="442709"/>
    <lineage>
        <taxon>Bacteria</taxon>
        <taxon>Bacillati</taxon>
        <taxon>Actinomycetota</taxon>
        <taxon>Actinomycetes</taxon>
        <taxon>Micrococcales</taxon>
        <taxon>Jonesiaceae</taxon>
        <taxon>Flavimobilis</taxon>
    </lineage>
</organism>
<dbReference type="Proteomes" id="UP000221394">
    <property type="component" value="Unassembled WGS sequence"/>
</dbReference>
<keyword evidence="4" id="KW-1185">Reference proteome</keyword>
<gene>
    <name evidence="3" type="ORF">ATL41_1908</name>
</gene>
<feature type="compositionally biased region" description="Pro residues" evidence="1">
    <location>
        <begin position="9"/>
        <end position="19"/>
    </location>
</feature>
<accession>A0A2A9EG11</accession>
<keyword evidence="2" id="KW-0472">Membrane</keyword>
<dbReference type="EMBL" id="PDJH01000001">
    <property type="protein sequence ID" value="PFG37160.1"/>
    <property type="molecule type" value="Genomic_DNA"/>
</dbReference>
<reference evidence="3 4" key="1">
    <citation type="submission" date="2017-10" db="EMBL/GenBank/DDBJ databases">
        <title>Sequencing the genomes of 1000 actinobacteria strains.</title>
        <authorList>
            <person name="Klenk H.-P."/>
        </authorList>
    </citation>
    <scope>NUCLEOTIDE SEQUENCE [LARGE SCALE GENOMIC DNA]</scope>
    <source>
        <strain evidence="3 4">DSM 21574</strain>
    </source>
</reference>
<comment type="caution">
    <text evidence="3">The sequence shown here is derived from an EMBL/GenBank/DDBJ whole genome shotgun (WGS) entry which is preliminary data.</text>
</comment>
<name>A0A2A9EG11_9MICO</name>